<dbReference type="PANTHER" id="PTHR46254">
    <property type="entry name" value="PROTEIN GVQW1-RELATED"/>
    <property type="match status" value="1"/>
</dbReference>
<evidence type="ECO:0000313" key="2">
    <source>
        <dbReference type="Proteomes" id="UP000008225"/>
    </source>
</evidence>
<evidence type="ECO:0000313" key="1">
    <source>
        <dbReference type="Ensembl" id="ENSCJAP00000093979.1"/>
    </source>
</evidence>
<reference evidence="1 2" key="1">
    <citation type="submission" date="2009-03" db="EMBL/GenBank/DDBJ databases">
        <authorList>
            <person name="Warren W."/>
            <person name="Ye L."/>
            <person name="Minx P."/>
            <person name="Worley K."/>
            <person name="Gibbs R."/>
            <person name="Wilson R.K."/>
        </authorList>
    </citation>
    <scope>NUCLEOTIDE SEQUENCE [LARGE SCALE GENOMIC DNA]</scope>
</reference>
<proteinExistence type="predicted"/>
<protein>
    <submittedName>
        <fullName evidence="1">Uncharacterized protein</fullName>
    </submittedName>
</protein>
<dbReference type="AlphaFoldDB" id="A0A8I3WIF6"/>
<reference evidence="1" key="2">
    <citation type="submission" date="2025-08" db="UniProtKB">
        <authorList>
            <consortium name="Ensembl"/>
        </authorList>
    </citation>
    <scope>IDENTIFICATION</scope>
</reference>
<name>A0A8I3WIF6_CALJA</name>
<organism evidence="1 2">
    <name type="scientific">Callithrix jacchus</name>
    <name type="common">White-tufted-ear marmoset</name>
    <name type="synonym">Simia Jacchus</name>
    <dbReference type="NCBI Taxonomy" id="9483"/>
    <lineage>
        <taxon>Eukaryota</taxon>
        <taxon>Metazoa</taxon>
        <taxon>Chordata</taxon>
        <taxon>Craniata</taxon>
        <taxon>Vertebrata</taxon>
        <taxon>Euteleostomi</taxon>
        <taxon>Mammalia</taxon>
        <taxon>Eutheria</taxon>
        <taxon>Euarchontoglires</taxon>
        <taxon>Primates</taxon>
        <taxon>Haplorrhini</taxon>
        <taxon>Platyrrhini</taxon>
        <taxon>Cebidae</taxon>
        <taxon>Callitrichinae</taxon>
        <taxon>Callithrix</taxon>
        <taxon>Callithrix</taxon>
    </lineage>
</organism>
<dbReference type="PANTHER" id="PTHR46254:SF3">
    <property type="entry name" value="SECRETED PROTEIN"/>
    <property type="match status" value="1"/>
</dbReference>
<dbReference type="Ensembl" id="ENSCJAT00000142217.1">
    <property type="protein sequence ID" value="ENSCJAP00000093979.1"/>
    <property type="gene ID" value="ENSCJAG00000076582.1"/>
</dbReference>
<sequence>ETEAGESLETRRWSFTLVTQAGVQWRYLSSPQPPPLWFRQFSCLSFLSSWDYRHAPPCPANCFFLYF</sequence>
<reference evidence="1" key="3">
    <citation type="submission" date="2025-09" db="UniProtKB">
        <authorList>
            <consortium name="Ensembl"/>
        </authorList>
    </citation>
    <scope>IDENTIFICATION</scope>
</reference>
<dbReference type="Proteomes" id="UP000008225">
    <property type="component" value="Chromosome 5"/>
</dbReference>
<dbReference type="GeneTree" id="ENSGT01050000248214"/>
<accession>A0A8I3WIF6</accession>
<keyword evidence="2" id="KW-1185">Reference proteome</keyword>